<reference evidence="7" key="1">
    <citation type="journal article" date="2021" name="PeerJ">
        <title>Extensive microbial diversity within the chicken gut microbiome revealed by metagenomics and culture.</title>
        <authorList>
            <person name="Gilroy R."/>
            <person name="Ravi A."/>
            <person name="Getino M."/>
            <person name="Pursley I."/>
            <person name="Horton D.L."/>
            <person name="Alikhan N.F."/>
            <person name="Baker D."/>
            <person name="Gharbi K."/>
            <person name="Hall N."/>
            <person name="Watson M."/>
            <person name="Adriaenssens E.M."/>
            <person name="Foster-Nyarko E."/>
            <person name="Jarju S."/>
            <person name="Secka A."/>
            <person name="Antonio M."/>
            <person name="Oren A."/>
            <person name="Chaudhuri R.R."/>
            <person name="La Ragione R."/>
            <person name="Hildebrand F."/>
            <person name="Pallen M.J."/>
        </authorList>
    </citation>
    <scope>NUCLEOTIDE SEQUENCE</scope>
    <source>
        <strain evidence="7">ChiGjej2B2-7701</strain>
    </source>
</reference>
<dbReference type="InterPro" id="IPR018120">
    <property type="entry name" value="Glyco_hydro_1_AS"/>
</dbReference>
<dbReference type="PRINTS" id="PR00131">
    <property type="entry name" value="GLHYDRLASE1"/>
</dbReference>
<proteinExistence type="inferred from homology"/>
<evidence type="ECO:0000313" key="8">
    <source>
        <dbReference type="Proteomes" id="UP000746751"/>
    </source>
</evidence>
<protein>
    <submittedName>
        <fullName evidence="7">Glycoside hydrolase family 1 protein</fullName>
    </submittedName>
</protein>
<evidence type="ECO:0000313" key="7">
    <source>
        <dbReference type="EMBL" id="HJG31410.1"/>
    </source>
</evidence>
<evidence type="ECO:0000256" key="1">
    <source>
        <dbReference type="ARBA" id="ARBA00010838"/>
    </source>
</evidence>
<dbReference type="Pfam" id="PF00232">
    <property type="entry name" value="Glyco_hydro_1"/>
    <property type="match status" value="1"/>
</dbReference>
<evidence type="ECO:0000256" key="6">
    <source>
        <dbReference type="RuleBase" id="RU004468"/>
    </source>
</evidence>
<dbReference type="PROSITE" id="PS00653">
    <property type="entry name" value="GLYCOSYL_HYDROL_F1_2"/>
    <property type="match status" value="1"/>
</dbReference>
<name>A0A921IT92_9ACTN</name>
<dbReference type="PANTHER" id="PTHR10353:SF122">
    <property type="entry name" value="6-PHOSPHO-BETA-GLUCOSIDASE ASCB-RELATED"/>
    <property type="match status" value="1"/>
</dbReference>
<organism evidence="7 8">
    <name type="scientific">Collinsella ihumii</name>
    <dbReference type="NCBI Taxonomy" id="1720204"/>
    <lineage>
        <taxon>Bacteria</taxon>
        <taxon>Bacillati</taxon>
        <taxon>Actinomycetota</taxon>
        <taxon>Coriobacteriia</taxon>
        <taxon>Coriobacteriales</taxon>
        <taxon>Coriobacteriaceae</taxon>
        <taxon>Collinsella</taxon>
    </lineage>
</organism>
<dbReference type="GO" id="GO:0005829">
    <property type="term" value="C:cytosol"/>
    <property type="evidence" value="ECO:0007669"/>
    <property type="project" value="TreeGrafter"/>
</dbReference>
<dbReference type="EMBL" id="DYVF01000050">
    <property type="protein sequence ID" value="HJG31410.1"/>
    <property type="molecule type" value="Genomic_DNA"/>
</dbReference>
<feature type="active site" description="Nucleophile" evidence="4">
    <location>
        <position position="362"/>
    </location>
</feature>
<evidence type="ECO:0000256" key="5">
    <source>
        <dbReference type="RuleBase" id="RU003690"/>
    </source>
</evidence>
<dbReference type="PANTHER" id="PTHR10353">
    <property type="entry name" value="GLYCOSYL HYDROLASE"/>
    <property type="match status" value="1"/>
</dbReference>
<dbReference type="GO" id="GO:0016052">
    <property type="term" value="P:carbohydrate catabolic process"/>
    <property type="evidence" value="ECO:0007669"/>
    <property type="project" value="TreeGrafter"/>
</dbReference>
<dbReference type="InterPro" id="IPR001360">
    <property type="entry name" value="Glyco_hydro_1"/>
</dbReference>
<gene>
    <name evidence="7" type="ORF">K8U80_08465</name>
</gene>
<dbReference type="InterPro" id="IPR017853">
    <property type="entry name" value="GH"/>
</dbReference>
<evidence type="ECO:0000256" key="4">
    <source>
        <dbReference type="PROSITE-ProRule" id="PRU10055"/>
    </source>
</evidence>
<evidence type="ECO:0000256" key="3">
    <source>
        <dbReference type="ARBA" id="ARBA00023295"/>
    </source>
</evidence>
<dbReference type="GO" id="GO:0008422">
    <property type="term" value="F:beta-glucosidase activity"/>
    <property type="evidence" value="ECO:0007669"/>
    <property type="project" value="TreeGrafter"/>
</dbReference>
<dbReference type="SUPFAM" id="SSF51445">
    <property type="entry name" value="(Trans)glycosidases"/>
    <property type="match status" value="1"/>
</dbReference>
<comment type="similarity">
    <text evidence="1 5">Belongs to the glycosyl hydrolase 1 family.</text>
</comment>
<keyword evidence="2 6" id="KW-0378">Hydrolase</keyword>
<sequence length="466" mass="52687">MTTHHFPEGFLWGASTSAFQVEGAYREGGKGPATTDRGPGRPGLADNKVASDHYHHWEEDVELMARLGIKVYRMGFAWSRIMPDASGHPNPEGLAFYDRLIDRLLACGIEPLVTLYHFECPQALVDAFGGWKSRQMIDAYVRYAQVCFTHFKGRVKRWVTVNEQLIATAVPDNTGDTEPDPRMRQKNTYQMSYHVALAEHRAIALLREIDSDAQIGPVVAMQVVNPRSSSSEDALAALNAEEMMQNYMVDLSVRGALSPYARHYLQREGFYPSVEPADERILTSSTPDFLGVNYYFSSCARKRIEPIRFDRFPPWSGGDFELCGNPAVTATEWMASGIDPLGLYVGMRKLYDRYRLPMIITENGMALSEEPDDTGCVYDPARIEYLACHLREVARLVDEGYPVFGYCVWSLMDLCSSHQGFTKRYGLIFVDRTETDAKQCARIPKDSFFWYRDVIRANGLPVADAR</sequence>
<dbReference type="Gene3D" id="3.20.20.80">
    <property type="entry name" value="Glycosidases"/>
    <property type="match status" value="1"/>
</dbReference>
<accession>A0A921IT92</accession>
<dbReference type="PROSITE" id="PS00572">
    <property type="entry name" value="GLYCOSYL_HYDROL_F1_1"/>
    <property type="match status" value="1"/>
</dbReference>
<reference evidence="7" key="2">
    <citation type="submission" date="2021-09" db="EMBL/GenBank/DDBJ databases">
        <authorList>
            <person name="Gilroy R."/>
        </authorList>
    </citation>
    <scope>NUCLEOTIDE SEQUENCE</scope>
    <source>
        <strain evidence="7">ChiGjej2B2-7701</strain>
    </source>
</reference>
<keyword evidence="3 6" id="KW-0326">Glycosidase</keyword>
<evidence type="ECO:0000256" key="2">
    <source>
        <dbReference type="ARBA" id="ARBA00022801"/>
    </source>
</evidence>
<dbReference type="FunFam" id="3.20.20.80:FF:000004">
    <property type="entry name" value="Beta-glucosidase 6-phospho-beta-glucosidase"/>
    <property type="match status" value="1"/>
</dbReference>
<dbReference type="Proteomes" id="UP000746751">
    <property type="component" value="Unassembled WGS sequence"/>
</dbReference>
<dbReference type="InterPro" id="IPR033132">
    <property type="entry name" value="GH_1_N_CS"/>
</dbReference>
<comment type="caution">
    <text evidence="7">The sequence shown here is derived from an EMBL/GenBank/DDBJ whole genome shotgun (WGS) entry which is preliminary data.</text>
</comment>
<dbReference type="AlphaFoldDB" id="A0A921IT92"/>